<evidence type="ECO:0000256" key="4">
    <source>
        <dbReference type="ARBA" id="ARBA00023242"/>
    </source>
</evidence>
<dbReference type="InterPro" id="IPR001005">
    <property type="entry name" value="SANT/Myb"/>
</dbReference>
<dbReference type="Gene3D" id="1.10.10.60">
    <property type="entry name" value="Homeodomain-like"/>
    <property type="match status" value="1"/>
</dbReference>
<dbReference type="FunFam" id="1.10.10.60:FF:000014">
    <property type="entry name" value="SWI/SNF complex subunit SMARCC2 isoform C"/>
    <property type="match status" value="1"/>
</dbReference>
<dbReference type="PANTHER" id="PTHR12802">
    <property type="entry name" value="SWI/SNF COMPLEX-RELATED"/>
    <property type="match status" value="1"/>
</dbReference>
<dbReference type="SMART" id="SM00717">
    <property type="entry name" value="SANT"/>
    <property type="match status" value="1"/>
</dbReference>
<reference evidence="11" key="3">
    <citation type="submission" date="2020-12" db="UniProtKB">
        <authorList>
            <consortium name="EnsemblPlants"/>
        </authorList>
    </citation>
    <scope>IDENTIFICATION</scope>
</reference>
<evidence type="ECO:0000259" key="9">
    <source>
        <dbReference type="PROSITE" id="PS51293"/>
    </source>
</evidence>
<evidence type="ECO:0000256" key="5">
    <source>
        <dbReference type="SAM" id="Coils"/>
    </source>
</evidence>
<evidence type="ECO:0000313" key="10">
    <source>
        <dbReference type="EMBL" id="PNR60384.1"/>
    </source>
</evidence>
<sequence length="662" mass="72056">MVNPASVPTGLSKVRREREEENAGVDVPSKKSRKAGQSGVPEPTPEAGNQIASGKGEDENNGTLEENAEGAPQENAEISHKSDPASVEPSAIPTATPEAATRPEAPTQEVYRIPSYAAWFRWDKIHPLEKRAMSEFFDKRSAAKTPRIYKEYRDFIINKYRENPKQALTFNEVRRMLSGDVNSLSRVFEFLEHWGLINQHFSLDQAASEAPSPSLSVMDSFPSRLNVISMPVMNAARSSGISTFESSGHSISGTHANNLATHRNVFSPASKKVGTRFVDGHKTPDEELRCQSCKKECSKQRFYRKQQPGSNFCPDCVKKGKLPPGSSSSDFLQATDGEATVATKEWTSKETLLLLEAVSRFGENWNQVAAHVPTRSKSECVKHFIELPFGDSYSVEPEEPKATRVAGSGAAENDELVMSEGTTEAALSDSTAANGIAPPESTCEATQHAEGNVVTAAHDLVSPFTDTSHPLFAQVVLLSGMVGPRVAAAAAQAAVAAIAEDEPGVLELPFMQRSRMVSGQKKHASQTTQNHAESLVEDRNDELQCNGDGPPRAKPGASSEELPSAVQARVGVATALGVAAANAKLLADQEEREIEHLVASIIDNQMKKLYTKLEHFEELEMLLEKERLEVERARQQVYADRLRYAEAQTASAKSLLRNPAPS</sequence>
<dbReference type="PANTHER" id="PTHR12802:SF140">
    <property type="entry name" value="SWI_SNF COMPLEX SUBUNIT SWI3A"/>
    <property type="match status" value="1"/>
</dbReference>
<dbReference type="InterPro" id="IPR036388">
    <property type="entry name" value="WH-like_DNA-bd_sf"/>
</dbReference>
<keyword evidence="12" id="KW-1185">Reference proteome</keyword>
<feature type="domain" description="SWIRM" evidence="8">
    <location>
        <begin position="111"/>
        <end position="208"/>
    </location>
</feature>
<dbReference type="PaxDb" id="3218-PP1S119_101V6.1"/>
<organism evidence="10">
    <name type="scientific">Physcomitrium patens</name>
    <name type="common">Spreading-leaved earth moss</name>
    <name type="synonym">Physcomitrella patens</name>
    <dbReference type="NCBI Taxonomy" id="3218"/>
    <lineage>
        <taxon>Eukaryota</taxon>
        <taxon>Viridiplantae</taxon>
        <taxon>Streptophyta</taxon>
        <taxon>Embryophyta</taxon>
        <taxon>Bryophyta</taxon>
        <taxon>Bryophytina</taxon>
        <taxon>Bryopsida</taxon>
        <taxon>Funariidae</taxon>
        <taxon>Funariales</taxon>
        <taxon>Funariaceae</taxon>
        <taxon>Physcomitrium</taxon>
    </lineage>
</organism>
<dbReference type="GeneID" id="112279018"/>
<keyword evidence="2" id="KW-0238">DNA-binding</keyword>
<dbReference type="CDD" id="cd00167">
    <property type="entry name" value="SANT"/>
    <property type="match status" value="1"/>
</dbReference>
<dbReference type="OrthoDB" id="118550at2759"/>
<dbReference type="GO" id="GO:0003677">
    <property type="term" value="F:DNA binding"/>
    <property type="evidence" value="ECO:0007669"/>
    <property type="project" value="UniProtKB-KW"/>
</dbReference>
<evidence type="ECO:0000256" key="3">
    <source>
        <dbReference type="ARBA" id="ARBA00023163"/>
    </source>
</evidence>
<gene>
    <name evidence="11" type="primary">LOC112279018</name>
    <name evidence="10" type="ORF">PHYPA_003177</name>
</gene>
<dbReference type="RefSeq" id="XP_024368819.1">
    <property type="nucleotide sequence ID" value="XM_024513051.2"/>
</dbReference>
<dbReference type="PROSITE" id="PS51293">
    <property type="entry name" value="SANT"/>
    <property type="match status" value="1"/>
</dbReference>
<feature type="compositionally biased region" description="Low complexity" evidence="6">
    <location>
        <begin position="88"/>
        <end position="106"/>
    </location>
</feature>
<dbReference type="OMA" id="EWAQWFD"/>
<keyword evidence="1" id="KW-0805">Transcription regulation</keyword>
<dbReference type="GO" id="GO:0005634">
    <property type="term" value="C:nucleus"/>
    <property type="evidence" value="ECO:0007669"/>
    <property type="project" value="UniProtKB-ARBA"/>
</dbReference>
<keyword evidence="3" id="KW-0804">Transcription</keyword>
<dbReference type="Gramene" id="Pp3c2_24980V3.1">
    <property type="protein sequence ID" value="Pp3c2_24980V3.1"/>
    <property type="gene ID" value="Pp3c2_24980"/>
</dbReference>
<evidence type="ECO:0000259" key="8">
    <source>
        <dbReference type="PROSITE" id="PS50934"/>
    </source>
</evidence>
<dbReference type="InterPro" id="IPR017884">
    <property type="entry name" value="SANT_dom"/>
</dbReference>
<dbReference type="EnsemblPlants" id="Pp3c2_24980V3.1">
    <property type="protein sequence ID" value="Pp3c2_24980V3.1"/>
    <property type="gene ID" value="Pp3c2_24980"/>
</dbReference>
<dbReference type="Pfam" id="PF16495">
    <property type="entry name" value="SWIRM-assoc_1"/>
    <property type="match status" value="1"/>
</dbReference>
<feature type="domain" description="SANT" evidence="9">
    <location>
        <begin position="341"/>
        <end position="392"/>
    </location>
</feature>
<dbReference type="InterPro" id="IPR009057">
    <property type="entry name" value="Homeodomain-like_sf"/>
</dbReference>
<evidence type="ECO:0000313" key="12">
    <source>
        <dbReference type="Proteomes" id="UP000006727"/>
    </source>
</evidence>
<dbReference type="Proteomes" id="UP000006727">
    <property type="component" value="Chromosome 2"/>
</dbReference>
<feature type="region of interest" description="Disordered" evidence="6">
    <location>
        <begin position="517"/>
        <end position="562"/>
    </location>
</feature>
<feature type="domain" description="Myb-like" evidence="7">
    <location>
        <begin position="338"/>
        <end position="388"/>
    </location>
</feature>
<dbReference type="AlphaFoldDB" id="A0A2K1L2Y1"/>
<dbReference type="EMBL" id="ABEU02000002">
    <property type="protein sequence ID" value="PNR60384.1"/>
    <property type="molecule type" value="Genomic_DNA"/>
</dbReference>
<dbReference type="FunFam" id="1.10.10.10:FF:000020">
    <property type="entry name" value="SWI/SNF complex subunit SMARCC2 isoform c"/>
    <property type="match status" value="1"/>
</dbReference>
<dbReference type="Pfam" id="PF04433">
    <property type="entry name" value="SWIRM"/>
    <property type="match status" value="1"/>
</dbReference>
<dbReference type="Gene3D" id="1.10.10.10">
    <property type="entry name" value="Winged helix-like DNA-binding domain superfamily/Winged helix DNA-binding domain"/>
    <property type="match status" value="1"/>
</dbReference>
<dbReference type="FunCoup" id="A0A2K1L2Y1">
    <property type="interactions" value="449"/>
</dbReference>
<protein>
    <recommendedName>
        <fullName evidence="13">SWI/SNF complex subunit SWI3A</fullName>
    </recommendedName>
</protein>
<dbReference type="STRING" id="3218.A0A2K1L2Y1"/>
<evidence type="ECO:0000259" key="7">
    <source>
        <dbReference type="PROSITE" id="PS50090"/>
    </source>
</evidence>
<dbReference type="KEGG" id="ppp:112279018"/>
<dbReference type="Gramene" id="Pp3c2_24980V3.2">
    <property type="protein sequence ID" value="Pp3c2_24980V3.2"/>
    <property type="gene ID" value="Pp3c2_24980"/>
</dbReference>
<evidence type="ECO:0000256" key="2">
    <source>
        <dbReference type="ARBA" id="ARBA00023125"/>
    </source>
</evidence>
<evidence type="ECO:0000256" key="6">
    <source>
        <dbReference type="SAM" id="MobiDB-lite"/>
    </source>
</evidence>
<dbReference type="EnsemblPlants" id="Pp3c2_24980V3.2">
    <property type="protein sequence ID" value="Pp3c2_24980V3.2"/>
    <property type="gene ID" value="Pp3c2_24980"/>
</dbReference>
<dbReference type="Pfam" id="PF00249">
    <property type="entry name" value="Myb_DNA-binding"/>
    <property type="match status" value="1"/>
</dbReference>
<accession>A0A2K1L2Y1</accession>
<dbReference type="PROSITE" id="PS50090">
    <property type="entry name" value="MYB_LIKE"/>
    <property type="match status" value="1"/>
</dbReference>
<proteinExistence type="predicted"/>
<evidence type="ECO:0000256" key="1">
    <source>
        <dbReference type="ARBA" id="ARBA00023015"/>
    </source>
</evidence>
<dbReference type="InterPro" id="IPR007526">
    <property type="entry name" value="SWIRM"/>
</dbReference>
<reference evidence="10 12" key="2">
    <citation type="journal article" date="2018" name="Plant J.">
        <title>The Physcomitrella patens chromosome-scale assembly reveals moss genome structure and evolution.</title>
        <authorList>
            <person name="Lang D."/>
            <person name="Ullrich K.K."/>
            <person name="Murat F."/>
            <person name="Fuchs J."/>
            <person name="Jenkins J."/>
            <person name="Haas F.B."/>
            <person name="Piednoel M."/>
            <person name="Gundlach H."/>
            <person name="Van Bel M."/>
            <person name="Meyberg R."/>
            <person name="Vives C."/>
            <person name="Morata J."/>
            <person name="Symeonidi A."/>
            <person name="Hiss M."/>
            <person name="Muchero W."/>
            <person name="Kamisugi Y."/>
            <person name="Saleh O."/>
            <person name="Blanc G."/>
            <person name="Decker E.L."/>
            <person name="van Gessel N."/>
            <person name="Grimwood J."/>
            <person name="Hayes R.D."/>
            <person name="Graham S.W."/>
            <person name="Gunter L.E."/>
            <person name="McDaniel S.F."/>
            <person name="Hoernstein S.N.W."/>
            <person name="Larsson A."/>
            <person name="Li F.W."/>
            <person name="Perroud P.F."/>
            <person name="Phillips J."/>
            <person name="Ranjan P."/>
            <person name="Rokshar D.S."/>
            <person name="Rothfels C.J."/>
            <person name="Schneider L."/>
            <person name="Shu S."/>
            <person name="Stevenson D.W."/>
            <person name="Thummler F."/>
            <person name="Tillich M."/>
            <person name="Villarreal Aguilar J.C."/>
            <person name="Widiez T."/>
            <person name="Wong G.K."/>
            <person name="Wymore A."/>
            <person name="Zhang Y."/>
            <person name="Zimmer A.D."/>
            <person name="Quatrano R.S."/>
            <person name="Mayer K.F.X."/>
            <person name="Goodstein D."/>
            <person name="Casacuberta J.M."/>
            <person name="Vandepoele K."/>
            <person name="Reski R."/>
            <person name="Cuming A.C."/>
            <person name="Tuskan G.A."/>
            <person name="Maumus F."/>
            <person name="Salse J."/>
            <person name="Schmutz J."/>
            <person name="Rensing S.A."/>
        </authorList>
    </citation>
    <scope>NUCLEOTIDE SEQUENCE [LARGE SCALE GENOMIC DNA]</scope>
    <source>
        <strain evidence="11 12">cv. Gransden 2004</strain>
    </source>
</reference>
<dbReference type="PROSITE" id="PS50934">
    <property type="entry name" value="SWIRM"/>
    <property type="match status" value="1"/>
</dbReference>
<feature type="region of interest" description="Disordered" evidence="6">
    <location>
        <begin position="1"/>
        <end position="106"/>
    </location>
</feature>
<feature type="coiled-coil region" evidence="5">
    <location>
        <begin position="580"/>
        <end position="636"/>
    </location>
</feature>
<name>A0A2K1L2Y1_PHYPA</name>
<keyword evidence="5" id="KW-0175">Coiled coil</keyword>
<dbReference type="InterPro" id="IPR032451">
    <property type="entry name" value="SMARCC_C"/>
</dbReference>
<evidence type="ECO:0008006" key="13">
    <source>
        <dbReference type="Google" id="ProtNLM"/>
    </source>
</evidence>
<keyword evidence="4" id="KW-0539">Nucleus</keyword>
<dbReference type="SUPFAM" id="SSF46689">
    <property type="entry name" value="Homeodomain-like"/>
    <property type="match status" value="2"/>
</dbReference>
<reference evidence="10 12" key="1">
    <citation type="journal article" date="2008" name="Science">
        <title>The Physcomitrella genome reveals evolutionary insights into the conquest of land by plants.</title>
        <authorList>
            <person name="Rensing S."/>
            <person name="Lang D."/>
            <person name="Zimmer A."/>
            <person name="Terry A."/>
            <person name="Salamov A."/>
            <person name="Shapiro H."/>
            <person name="Nishiyama T."/>
            <person name="Perroud P.-F."/>
            <person name="Lindquist E."/>
            <person name="Kamisugi Y."/>
            <person name="Tanahashi T."/>
            <person name="Sakakibara K."/>
            <person name="Fujita T."/>
            <person name="Oishi K."/>
            <person name="Shin-I T."/>
            <person name="Kuroki Y."/>
            <person name="Toyoda A."/>
            <person name="Suzuki Y."/>
            <person name="Hashimoto A."/>
            <person name="Yamaguchi K."/>
            <person name="Sugano A."/>
            <person name="Kohara Y."/>
            <person name="Fujiyama A."/>
            <person name="Anterola A."/>
            <person name="Aoki S."/>
            <person name="Ashton N."/>
            <person name="Barbazuk W.B."/>
            <person name="Barker E."/>
            <person name="Bennetzen J."/>
            <person name="Bezanilla M."/>
            <person name="Blankenship R."/>
            <person name="Cho S.H."/>
            <person name="Dutcher S."/>
            <person name="Estelle M."/>
            <person name="Fawcett J.A."/>
            <person name="Gundlach H."/>
            <person name="Hanada K."/>
            <person name="Heyl A."/>
            <person name="Hicks K.A."/>
            <person name="Hugh J."/>
            <person name="Lohr M."/>
            <person name="Mayer K."/>
            <person name="Melkozernov A."/>
            <person name="Murata T."/>
            <person name="Nelson D."/>
            <person name="Pils B."/>
            <person name="Prigge M."/>
            <person name="Reiss B."/>
            <person name="Renner T."/>
            <person name="Rombauts S."/>
            <person name="Rushton P."/>
            <person name="Sanderfoot A."/>
            <person name="Schween G."/>
            <person name="Shiu S.-H."/>
            <person name="Stueber K."/>
            <person name="Theodoulou F.L."/>
            <person name="Tu H."/>
            <person name="Van de Peer Y."/>
            <person name="Verrier P.J."/>
            <person name="Waters E."/>
            <person name="Wood A."/>
            <person name="Yang L."/>
            <person name="Cove D."/>
            <person name="Cuming A."/>
            <person name="Hasebe M."/>
            <person name="Lucas S."/>
            <person name="Mishler D.B."/>
            <person name="Reski R."/>
            <person name="Grigoriev I."/>
            <person name="Quatrano R.S."/>
            <person name="Boore J.L."/>
        </authorList>
    </citation>
    <scope>NUCLEOTIDE SEQUENCE [LARGE SCALE GENOMIC DNA]</scope>
    <source>
        <strain evidence="11 12">cv. Gransden 2004</strain>
    </source>
</reference>
<evidence type="ECO:0000313" key="11">
    <source>
        <dbReference type="EnsemblPlants" id="Pp3c2_24980V3.1"/>
    </source>
</evidence>